<dbReference type="InterPro" id="IPR041472">
    <property type="entry name" value="BL00235/CARNS1_N"/>
</dbReference>
<evidence type="ECO:0000256" key="1">
    <source>
        <dbReference type="ARBA" id="ARBA00022598"/>
    </source>
</evidence>
<dbReference type="Pfam" id="PF18603">
    <property type="entry name" value="LAL_C2"/>
    <property type="match status" value="1"/>
</dbReference>
<name>A0ABT0P2Z5_9ACTN</name>
<evidence type="ECO:0000256" key="2">
    <source>
        <dbReference type="ARBA" id="ARBA00022741"/>
    </source>
</evidence>
<dbReference type="InterPro" id="IPR011761">
    <property type="entry name" value="ATP-grasp"/>
</dbReference>
<evidence type="ECO:0000256" key="4">
    <source>
        <dbReference type="PROSITE-ProRule" id="PRU00409"/>
    </source>
</evidence>
<dbReference type="RefSeq" id="WP_249492805.1">
    <property type="nucleotide sequence ID" value="NZ_JAMCCK010000055.1"/>
</dbReference>
<dbReference type="InterPro" id="IPR013815">
    <property type="entry name" value="ATP_grasp_subdomain_1"/>
</dbReference>
<dbReference type="Pfam" id="PF18130">
    <property type="entry name" value="ATPgrasp_N"/>
    <property type="match status" value="1"/>
</dbReference>
<dbReference type="SUPFAM" id="SSF56059">
    <property type="entry name" value="Glutathione synthetase ATP-binding domain-like"/>
    <property type="match status" value="1"/>
</dbReference>
<evidence type="ECO:0000313" key="8">
    <source>
        <dbReference type="Proteomes" id="UP001202052"/>
    </source>
</evidence>
<keyword evidence="3 4" id="KW-0067">ATP-binding</keyword>
<evidence type="ECO:0000313" key="7">
    <source>
        <dbReference type="EMBL" id="MCL3998105.1"/>
    </source>
</evidence>
<dbReference type="PANTHER" id="PTHR43585:SF2">
    <property type="entry name" value="ATP-GRASP ENZYME FSQD"/>
    <property type="match status" value="1"/>
</dbReference>
<dbReference type="InterPro" id="IPR040570">
    <property type="entry name" value="LAL_C2"/>
</dbReference>
<dbReference type="Proteomes" id="UP001202052">
    <property type="component" value="Unassembled WGS sequence"/>
</dbReference>
<dbReference type="EMBL" id="JAMCCK010000055">
    <property type="protein sequence ID" value="MCL3998105.1"/>
    <property type="molecule type" value="Genomic_DNA"/>
</dbReference>
<sequence>MTLPGVLLLDAAGPEAGALATAAAARGHQVHAATTAAAYEGYGPQLKDLLAGHIVTDFTRPDRALAELAAYARRCGVGAVLTVNEYLTELAAHLCAELGVPGNDPGRARAARDKAAMAEAFAAAGVRAPYTVLVRDEDGLRAALADPRVGFPCVIKPAAGAGSAGVSVVSGPAGAAAAADAARRVAGMYASGGDLRVLVQAYAAGTEYSVESFTQGGTTTHLTVTRKQVTGGANRVETGHSLPAHLPPAAETAVYRETEAAIRAAGIQHGASHTEVIVAADGRCAVIEIGARLAAGQIGLLIQHALGVDVWAALLDVALGRPAALTPTAHGYATVRFVTSPRAGRLTSLSGLPTVGPGVPFVRRRAAIGDLVHEPDANGHRLGSFVVTGPDAAEVEERADTLLRQIRIHVEPHPNGPGQVRPASTSAIAP</sequence>
<protein>
    <submittedName>
        <fullName evidence="7">ATP-grasp domain-containing protein</fullName>
    </submittedName>
</protein>
<organism evidence="7 8">
    <name type="scientific">Streptomyces lavenduligriseus</name>
    <dbReference type="NCBI Taxonomy" id="67315"/>
    <lineage>
        <taxon>Bacteria</taxon>
        <taxon>Bacillati</taxon>
        <taxon>Actinomycetota</taxon>
        <taxon>Actinomycetes</taxon>
        <taxon>Kitasatosporales</taxon>
        <taxon>Streptomycetaceae</taxon>
        <taxon>Streptomyces</taxon>
    </lineage>
</organism>
<dbReference type="Gene3D" id="3.30.470.20">
    <property type="entry name" value="ATP-grasp fold, B domain"/>
    <property type="match status" value="1"/>
</dbReference>
<evidence type="ECO:0000259" key="6">
    <source>
        <dbReference type="PROSITE" id="PS50975"/>
    </source>
</evidence>
<dbReference type="InterPro" id="IPR052032">
    <property type="entry name" value="ATP-dep_AA_Ligase"/>
</dbReference>
<keyword evidence="1" id="KW-0436">Ligase</keyword>
<comment type="caution">
    <text evidence="7">The sequence shown here is derived from an EMBL/GenBank/DDBJ whole genome shotgun (WGS) entry which is preliminary data.</text>
</comment>
<dbReference type="PROSITE" id="PS50975">
    <property type="entry name" value="ATP_GRASP"/>
    <property type="match status" value="1"/>
</dbReference>
<keyword evidence="8" id="KW-1185">Reference proteome</keyword>
<evidence type="ECO:0000256" key="3">
    <source>
        <dbReference type="ARBA" id="ARBA00022840"/>
    </source>
</evidence>
<keyword evidence="2 4" id="KW-0547">Nucleotide-binding</keyword>
<dbReference type="Gene3D" id="3.30.1490.20">
    <property type="entry name" value="ATP-grasp fold, A domain"/>
    <property type="match status" value="1"/>
</dbReference>
<dbReference type="Gene3D" id="3.40.50.20">
    <property type="match status" value="1"/>
</dbReference>
<dbReference type="Pfam" id="PF13535">
    <property type="entry name" value="ATP-grasp_4"/>
    <property type="match status" value="1"/>
</dbReference>
<feature type="region of interest" description="Disordered" evidence="5">
    <location>
        <begin position="411"/>
        <end position="430"/>
    </location>
</feature>
<evidence type="ECO:0000256" key="5">
    <source>
        <dbReference type="SAM" id="MobiDB-lite"/>
    </source>
</evidence>
<dbReference type="PANTHER" id="PTHR43585">
    <property type="entry name" value="FUMIPYRROLE BIOSYNTHESIS PROTEIN C"/>
    <property type="match status" value="1"/>
</dbReference>
<gene>
    <name evidence="7" type="ORF">M4438_32160</name>
</gene>
<accession>A0ABT0P2Z5</accession>
<reference evidence="7 8" key="1">
    <citation type="submission" date="2022-05" db="EMBL/GenBank/DDBJ databases">
        <title>Genome Resource of Streptomyces lavenduligriseus GA1-1, a Strain with Broad-Spectrum Antifungal Activity against Phytopathogenic Fungi.</title>
        <authorList>
            <person name="Qi D."/>
        </authorList>
    </citation>
    <scope>NUCLEOTIDE SEQUENCE [LARGE SCALE GENOMIC DNA]</scope>
    <source>
        <strain evidence="7 8">GA1-1</strain>
    </source>
</reference>
<proteinExistence type="predicted"/>
<feature type="domain" description="ATP-grasp" evidence="6">
    <location>
        <begin position="118"/>
        <end position="319"/>
    </location>
</feature>